<dbReference type="InterPro" id="IPR029070">
    <property type="entry name" value="Chitinase_insertion_sf"/>
</dbReference>
<keyword evidence="6" id="KW-0812">Transmembrane</keyword>
<dbReference type="InterPro" id="IPR001223">
    <property type="entry name" value="Glyco_hydro18_cat"/>
</dbReference>
<feature type="transmembrane region" description="Helical" evidence="6">
    <location>
        <begin position="12"/>
        <end position="34"/>
    </location>
</feature>
<evidence type="ECO:0000256" key="1">
    <source>
        <dbReference type="ARBA" id="ARBA00022801"/>
    </source>
</evidence>
<dbReference type="STRING" id="28034.BFX07_09185"/>
<dbReference type="PANTHER" id="PTHR46066">
    <property type="entry name" value="CHITINASE DOMAIN-CONTAINING PROTEIN 1 FAMILY MEMBER"/>
    <property type="match status" value="1"/>
</dbReference>
<keyword evidence="9" id="KW-1185">Reference proteome</keyword>
<dbReference type="GO" id="GO:0005975">
    <property type="term" value="P:carbohydrate metabolic process"/>
    <property type="evidence" value="ECO:0007669"/>
    <property type="project" value="InterPro"/>
</dbReference>
<accession>A0A1W1W9R2</accession>
<dbReference type="PANTHER" id="PTHR46066:SF2">
    <property type="entry name" value="CHITINASE DOMAIN-CONTAINING PROTEIN 1"/>
    <property type="match status" value="1"/>
</dbReference>
<dbReference type="InterPro" id="IPR011583">
    <property type="entry name" value="Chitinase_II/V-like_cat"/>
</dbReference>
<sequence length="379" mass="41823">MTRDKGIRHAYYQRPLFVVTAIFLVIALVGGLIYGQNSRVIASWDRALLHPAEASIVVPTTGPRPEKTAQNPGPSDGLPPGMVLGYFYDPGNQGNAAAMLQHYLPFLTGIIPFWYTINANGYISGQTNPTVLQIARQHHLWTFALVENMAGQSVFGPLLSNPVASQRAIENMLTLVEDNGYDGVNLDWEGMAPSEQKAFTQFVSHLSQVFHRHGYYVTLSLPAETSYQPTNSWTGAYNYPALAKSADLLMIMAYDEHWAGGSPGPIASPSWVKAVLNYTISVVPPSKVILGIPGYGYDWSNSGAIALSYGQAQSLEQQYTHETGKNHFVYVQNGAVHSVWFEDTQSLLSKIQLVSGYELRGIALWRLGIEDPKIWDFLQ</sequence>
<evidence type="ECO:0000313" key="9">
    <source>
        <dbReference type="Proteomes" id="UP000192660"/>
    </source>
</evidence>
<dbReference type="PROSITE" id="PS51910">
    <property type="entry name" value="GH18_2"/>
    <property type="match status" value="1"/>
</dbReference>
<dbReference type="Proteomes" id="UP000192660">
    <property type="component" value="Unassembled WGS sequence"/>
</dbReference>
<feature type="domain" description="GH18" evidence="7">
    <location>
        <begin position="81"/>
        <end position="379"/>
    </location>
</feature>
<organism evidence="8 9">
    <name type="scientific">Sulfobacillus thermosulfidooxidans (strain DSM 9293 / VKM B-1269 / AT-1)</name>
    <dbReference type="NCBI Taxonomy" id="929705"/>
    <lineage>
        <taxon>Bacteria</taxon>
        <taxon>Bacillati</taxon>
        <taxon>Bacillota</taxon>
        <taxon>Clostridia</taxon>
        <taxon>Eubacteriales</taxon>
        <taxon>Clostridiales Family XVII. Incertae Sedis</taxon>
        <taxon>Sulfobacillus</taxon>
    </lineage>
</organism>
<dbReference type="SUPFAM" id="SSF51445">
    <property type="entry name" value="(Trans)glycosidases"/>
    <property type="match status" value="1"/>
</dbReference>
<dbReference type="InterPro" id="IPR001579">
    <property type="entry name" value="Glyco_hydro_18_chit_AS"/>
</dbReference>
<keyword evidence="6" id="KW-1133">Transmembrane helix</keyword>
<reference evidence="9" key="1">
    <citation type="submission" date="2017-04" db="EMBL/GenBank/DDBJ databases">
        <authorList>
            <person name="Varghese N."/>
            <person name="Submissions S."/>
        </authorList>
    </citation>
    <scope>NUCLEOTIDE SEQUENCE [LARGE SCALE GENOMIC DNA]</scope>
    <source>
        <strain evidence="9">DSM 9293</strain>
    </source>
</reference>
<feature type="region of interest" description="Disordered" evidence="5">
    <location>
        <begin position="58"/>
        <end position="78"/>
    </location>
</feature>
<evidence type="ECO:0000256" key="5">
    <source>
        <dbReference type="SAM" id="MobiDB-lite"/>
    </source>
</evidence>
<comment type="similarity">
    <text evidence="4">Belongs to the glycosyl hydrolase 18 family.</text>
</comment>
<dbReference type="RefSeq" id="WP_028961951.1">
    <property type="nucleotide sequence ID" value="NZ_FWWY01000001.1"/>
</dbReference>
<dbReference type="Pfam" id="PF00704">
    <property type="entry name" value="Glyco_hydro_18"/>
    <property type="match status" value="1"/>
</dbReference>
<dbReference type="Gene3D" id="3.10.50.10">
    <property type="match status" value="1"/>
</dbReference>
<keyword evidence="1 3" id="KW-0378">Hydrolase</keyword>
<evidence type="ECO:0000256" key="6">
    <source>
        <dbReference type="SAM" id="Phobius"/>
    </source>
</evidence>
<dbReference type="GO" id="GO:0004553">
    <property type="term" value="F:hydrolase activity, hydrolyzing O-glycosyl compounds"/>
    <property type="evidence" value="ECO:0007669"/>
    <property type="project" value="InterPro"/>
</dbReference>
<dbReference type="EMBL" id="FWWY01000001">
    <property type="protein sequence ID" value="SMC03048.1"/>
    <property type="molecule type" value="Genomic_DNA"/>
</dbReference>
<gene>
    <name evidence="8" type="ORF">SAMN00768000_0884</name>
</gene>
<protein>
    <submittedName>
        <fullName evidence="8">Spore germination protein YaaH</fullName>
    </submittedName>
</protein>
<evidence type="ECO:0000259" key="7">
    <source>
        <dbReference type="PROSITE" id="PS51910"/>
    </source>
</evidence>
<dbReference type="OrthoDB" id="9775889at2"/>
<keyword evidence="2 3" id="KW-0326">Glycosidase</keyword>
<dbReference type="AlphaFoldDB" id="A0A1W1W9R2"/>
<dbReference type="SMART" id="SM00636">
    <property type="entry name" value="Glyco_18"/>
    <property type="match status" value="1"/>
</dbReference>
<dbReference type="PROSITE" id="PS01095">
    <property type="entry name" value="GH18_1"/>
    <property type="match status" value="1"/>
</dbReference>
<dbReference type="InterPro" id="IPR017853">
    <property type="entry name" value="GH"/>
</dbReference>
<evidence type="ECO:0000313" key="8">
    <source>
        <dbReference type="EMBL" id="SMC03048.1"/>
    </source>
</evidence>
<evidence type="ECO:0000256" key="3">
    <source>
        <dbReference type="RuleBase" id="RU000489"/>
    </source>
</evidence>
<keyword evidence="6" id="KW-0472">Membrane</keyword>
<name>A0A1W1W9R2_SULTA</name>
<dbReference type="GO" id="GO:0008061">
    <property type="term" value="F:chitin binding"/>
    <property type="evidence" value="ECO:0007669"/>
    <property type="project" value="InterPro"/>
</dbReference>
<dbReference type="Gene3D" id="3.20.20.80">
    <property type="entry name" value="Glycosidases"/>
    <property type="match status" value="1"/>
</dbReference>
<evidence type="ECO:0000256" key="4">
    <source>
        <dbReference type="RuleBase" id="RU004453"/>
    </source>
</evidence>
<proteinExistence type="inferred from homology"/>
<evidence type="ECO:0000256" key="2">
    <source>
        <dbReference type="ARBA" id="ARBA00023295"/>
    </source>
</evidence>